<evidence type="ECO:0000313" key="1">
    <source>
        <dbReference type="EMBL" id="THF76789.1"/>
    </source>
</evidence>
<organism evidence="1 2">
    <name type="scientific">Metabacillus sediminilitoris</name>
    <dbReference type="NCBI Taxonomy" id="2567941"/>
    <lineage>
        <taxon>Bacteria</taxon>
        <taxon>Bacillati</taxon>
        <taxon>Bacillota</taxon>
        <taxon>Bacilli</taxon>
        <taxon>Bacillales</taxon>
        <taxon>Bacillaceae</taxon>
        <taxon>Metabacillus</taxon>
    </lineage>
</organism>
<dbReference type="RefSeq" id="WP_136357326.1">
    <property type="nucleotide sequence ID" value="NZ_CP046266.1"/>
</dbReference>
<comment type="caution">
    <text evidence="1">The sequence shown here is derived from an EMBL/GenBank/DDBJ whole genome shotgun (WGS) entry which is preliminary data.</text>
</comment>
<proteinExistence type="predicted"/>
<dbReference type="AlphaFoldDB" id="A0A4S4BRJ6"/>
<keyword evidence="2" id="KW-1185">Reference proteome</keyword>
<reference evidence="1 2" key="1">
    <citation type="submission" date="2019-04" db="EMBL/GenBank/DDBJ databases">
        <title>Bacillus sediminilitoris sp. nov., isolated from a tidal flat sediment on the East China Sea.</title>
        <authorList>
            <person name="Wei Y."/>
            <person name="Mao H."/>
            <person name="Fang J."/>
        </authorList>
    </citation>
    <scope>NUCLEOTIDE SEQUENCE [LARGE SCALE GENOMIC DNA]</scope>
    <source>
        <strain evidence="1 2">DSL-17</strain>
    </source>
</reference>
<name>A0A4S4BRJ6_9BACI</name>
<dbReference type="InterPro" id="IPR054055">
    <property type="entry name" value="YpzH"/>
</dbReference>
<dbReference type="Pfam" id="PF21835">
    <property type="entry name" value="YIEGIA_cap"/>
    <property type="match status" value="1"/>
</dbReference>
<dbReference type="Proteomes" id="UP000310334">
    <property type="component" value="Unassembled WGS sequence"/>
</dbReference>
<gene>
    <name evidence="1" type="ORF">E6W99_20555</name>
</gene>
<accession>A0A4S4BRJ6</accession>
<dbReference type="OrthoDB" id="2053805at2"/>
<dbReference type="EMBL" id="SSNT01000018">
    <property type="protein sequence ID" value="THF76789.1"/>
    <property type="molecule type" value="Genomic_DNA"/>
</dbReference>
<sequence>MGRESNVNPNYDILALITLDKDRILGGKQLSLLAHNEEEQKEMTADIAKALKGEIVRMKTTNDYLIIRASK</sequence>
<evidence type="ECO:0000313" key="2">
    <source>
        <dbReference type="Proteomes" id="UP000310334"/>
    </source>
</evidence>
<protein>
    <submittedName>
        <fullName evidence="1">Uncharacterized protein</fullName>
    </submittedName>
</protein>